<feature type="compositionally biased region" description="Low complexity" evidence="1">
    <location>
        <begin position="248"/>
        <end position="262"/>
    </location>
</feature>
<reference evidence="3" key="2">
    <citation type="journal article" date="2013" name="Nat. Commun.">
        <title>Genome of the Chinese tree shrew.</title>
        <authorList>
            <person name="Fan Y."/>
            <person name="Huang Z.Y."/>
            <person name="Cao C.C."/>
            <person name="Chen C.S."/>
            <person name="Chen Y.X."/>
            <person name="Fan D.D."/>
            <person name="He J."/>
            <person name="Hou H.L."/>
            <person name="Hu L."/>
            <person name="Hu X.T."/>
            <person name="Jiang X.T."/>
            <person name="Lai R."/>
            <person name="Lang Y.S."/>
            <person name="Liang B."/>
            <person name="Liao S.G."/>
            <person name="Mu D."/>
            <person name="Ma Y.Y."/>
            <person name="Niu Y.Y."/>
            <person name="Sun X.Q."/>
            <person name="Xia J.Q."/>
            <person name="Xiao J."/>
            <person name="Xiong Z.Q."/>
            <person name="Xu L."/>
            <person name="Yang L."/>
            <person name="Zhang Y."/>
            <person name="Zhao W."/>
            <person name="Zhao X.D."/>
            <person name="Zheng Y.T."/>
            <person name="Zhou J.M."/>
            <person name="Zhu Y.B."/>
            <person name="Zhang G.J."/>
            <person name="Wang J."/>
            <person name="Yao Y.G."/>
        </authorList>
    </citation>
    <scope>NUCLEOTIDE SEQUENCE [LARGE SCALE GENOMIC DNA]</scope>
</reference>
<organism evidence="2 3">
    <name type="scientific">Tupaia chinensis</name>
    <name type="common">Chinese tree shrew</name>
    <name type="synonym">Tupaia belangeri chinensis</name>
    <dbReference type="NCBI Taxonomy" id="246437"/>
    <lineage>
        <taxon>Eukaryota</taxon>
        <taxon>Metazoa</taxon>
        <taxon>Chordata</taxon>
        <taxon>Craniata</taxon>
        <taxon>Vertebrata</taxon>
        <taxon>Euteleostomi</taxon>
        <taxon>Mammalia</taxon>
        <taxon>Eutheria</taxon>
        <taxon>Euarchontoglires</taxon>
        <taxon>Scandentia</taxon>
        <taxon>Tupaiidae</taxon>
        <taxon>Tupaia</taxon>
    </lineage>
</organism>
<feature type="region of interest" description="Disordered" evidence="1">
    <location>
        <begin position="54"/>
        <end position="74"/>
    </location>
</feature>
<accession>L9LEK8</accession>
<dbReference type="AlphaFoldDB" id="L9LEK8"/>
<keyword evidence="3" id="KW-1185">Reference proteome</keyword>
<protein>
    <submittedName>
        <fullName evidence="2">Uncharacterized protein</fullName>
    </submittedName>
</protein>
<dbReference type="Proteomes" id="UP000011518">
    <property type="component" value="Unassembled WGS sequence"/>
</dbReference>
<reference evidence="3" key="1">
    <citation type="submission" date="2012-07" db="EMBL/GenBank/DDBJ databases">
        <title>Genome of the Chinese tree shrew, a rising model animal genetically related to primates.</title>
        <authorList>
            <person name="Zhang G."/>
            <person name="Fan Y."/>
            <person name="Yao Y."/>
            <person name="Huang Z."/>
        </authorList>
    </citation>
    <scope>NUCLEOTIDE SEQUENCE [LARGE SCALE GENOMIC DNA]</scope>
</reference>
<feature type="region of interest" description="Disordered" evidence="1">
    <location>
        <begin position="1"/>
        <end position="37"/>
    </location>
</feature>
<dbReference type="EMBL" id="KB320434">
    <property type="protein sequence ID" value="ELW72222.1"/>
    <property type="molecule type" value="Genomic_DNA"/>
</dbReference>
<evidence type="ECO:0000256" key="1">
    <source>
        <dbReference type="SAM" id="MobiDB-lite"/>
    </source>
</evidence>
<sequence length="279" mass="29782">MAEKEQEQYPRGPHATVYPGHSLLPQQGSDAKAGPALPSTEVVRPGCIMQACRLPGRGLQRPPTTGEDGRPVAPHLRLSTQCCSAAWTGEERAGRGATSATAARERPASLTVLLPRELMARYFHVQKQPSAWPTGGPEPSGPELAQAQSRGMQAQGRRPLRCPQHAGHVLLPRQHTWPRRAFGHSFRRRMAVGTPGHSDSRNPWAHGRRNPWAPGSGNSWVPRQQEPLGVWQREPLGASTAGTPGRMAAGTPGHLAAGTPGALAAGTPGTLALTKHELV</sequence>
<dbReference type="InParanoid" id="L9LEK8"/>
<name>L9LEK8_TUPCH</name>
<gene>
    <name evidence="2" type="ORF">TREES_T100008346</name>
</gene>
<feature type="region of interest" description="Disordered" evidence="1">
    <location>
        <begin position="189"/>
        <end position="218"/>
    </location>
</feature>
<proteinExistence type="predicted"/>
<feature type="region of interest" description="Disordered" evidence="1">
    <location>
        <begin position="235"/>
        <end position="262"/>
    </location>
</feature>
<evidence type="ECO:0000313" key="2">
    <source>
        <dbReference type="EMBL" id="ELW72222.1"/>
    </source>
</evidence>
<feature type="region of interest" description="Disordered" evidence="1">
    <location>
        <begin position="129"/>
        <end position="154"/>
    </location>
</feature>
<evidence type="ECO:0000313" key="3">
    <source>
        <dbReference type="Proteomes" id="UP000011518"/>
    </source>
</evidence>